<feature type="compositionally biased region" description="Basic and acidic residues" evidence="1">
    <location>
        <begin position="96"/>
        <end position="105"/>
    </location>
</feature>
<gene>
    <name evidence="2" type="ORF">S12H4_02817</name>
</gene>
<feature type="non-terminal residue" evidence="2">
    <location>
        <position position="1"/>
    </location>
</feature>
<organism evidence="2">
    <name type="scientific">marine sediment metagenome</name>
    <dbReference type="NCBI Taxonomy" id="412755"/>
    <lineage>
        <taxon>unclassified sequences</taxon>
        <taxon>metagenomes</taxon>
        <taxon>ecological metagenomes</taxon>
    </lineage>
</organism>
<feature type="region of interest" description="Disordered" evidence="1">
    <location>
        <begin position="87"/>
        <end position="126"/>
    </location>
</feature>
<evidence type="ECO:0000256" key="1">
    <source>
        <dbReference type="SAM" id="MobiDB-lite"/>
    </source>
</evidence>
<comment type="caution">
    <text evidence="2">The sequence shown here is derived from an EMBL/GenBank/DDBJ whole genome shotgun (WGS) entry which is preliminary data.</text>
</comment>
<proteinExistence type="predicted"/>
<accession>X1RNP3</accession>
<feature type="compositionally biased region" description="Basic residues" evidence="1">
    <location>
        <begin position="106"/>
        <end position="116"/>
    </location>
</feature>
<sequence>LNVWFIRGETEEALGIPMEAIRDFLRETILPEKEELRCTCGKPFRIAEHNHPLLIKQAIQWSNHEKSHKYHSACLFVQPQAFPNRTYLGKPADSSEEVKQAELPRRGQRVGSRRRQKVDSRQMSMF</sequence>
<protein>
    <submittedName>
        <fullName evidence="2">Uncharacterized protein</fullName>
    </submittedName>
</protein>
<reference evidence="2" key="1">
    <citation type="journal article" date="2014" name="Front. Microbiol.">
        <title>High frequency of phylogenetically diverse reductive dehalogenase-homologous genes in deep subseafloor sedimentary metagenomes.</title>
        <authorList>
            <person name="Kawai M."/>
            <person name="Futagami T."/>
            <person name="Toyoda A."/>
            <person name="Takaki Y."/>
            <person name="Nishi S."/>
            <person name="Hori S."/>
            <person name="Arai W."/>
            <person name="Tsubouchi T."/>
            <person name="Morono Y."/>
            <person name="Uchiyama I."/>
            <person name="Ito T."/>
            <person name="Fujiyama A."/>
            <person name="Inagaki F."/>
            <person name="Takami H."/>
        </authorList>
    </citation>
    <scope>NUCLEOTIDE SEQUENCE</scope>
    <source>
        <strain evidence="2">Expedition CK06-06</strain>
    </source>
</reference>
<dbReference type="AlphaFoldDB" id="X1RNP3"/>
<name>X1RNP3_9ZZZZ</name>
<evidence type="ECO:0000313" key="2">
    <source>
        <dbReference type="EMBL" id="GAI68581.1"/>
    </source>
</evidence>
<dbReference type="EMBL" id="BARW01000732">
    <property type="protein sequence ID" value="GAI68581.1"/>
    <property type="molecule type" value="Genomic_DNA"/>
</dbReference>